<dbReference type="InterPro" id="IPR050324">
    <property type="entry name" value="CDP-alcohol_PTase-I"/>
</dbReference>
<evidence type="ECO:0000256" key="7">
    <source>
        <dbReference type="ARBA" id="ARBA00022679"/>
    </source>
</evidence>
<feature type="transmembrane region" description="Helical" evidence="17">
    <location>
        <begin position="129"/>
        <end position="149"/>
    </location>
</feature>
<dbReference type="Gene3D" id="1.20.120.1760">
    <property type="match status" value="1"/>
</dbReference>
<dbReference type="InterPro" id="IPR000462">
    <property type="entry name" value="CDP-OH_P_trans"/>
</dbReference>
<feature type="transmembrane region" description="Helical" evidence="17">
    <location>
        <begin position="169"/>
        <end position="187"/>
    </location>
</feature>
<protein>
    <recommendedName>
        <fullName evidence="5 15">CDP-diacylglycerol--glycerol-3-phosphate 3-phosphatidyltransferase</fullName>
        <ecNumber evidence="4 15">2.7.8.5</ecNumber>
    </recommendedName>
</protein>
<evidence type="ECO:0000256" key="15">
    <source>
        <dbReference type="NCBIfam" id="TIGR00560"/>
    </source>
</evidence>
<dbReference type="RefSeq" id="WP_162666318.1">
    <property type="nucleotide sequence ID" value="NZ_LR593886.1"/>
</dbReference>
<keyword evidence="12" id="KW-0594">Phospholipid biosynthesis</keyword>
<comment type="subcellular location">
    <subcellularLocation>
        <location evidence="1">Membrane</location>
        <topology evidence="1">Multi-pass membrane protein</topology>
    </subcellularLocation>
</comment>
<evidence type="ECO:0000256" key="6">
    <source>
        <dbReference type="ARBA" id="ARBA00022516"/>
    </source>
</evidence>
<dbReference type="InterPro" id="IPR004570">
    <property type="entry name" value="Phosphatidylglycerol_P_synth"/>
</dbReference>
<dbReference type="InterPro" id="IPR048254">
    <property type="entry name" value="CDP_ALCOHOL_P_TRANSF_CS"/>
</dbReference>
<dbReference type="NCBIfam" id="TIGR00560">
    <property type="entry name" value="pgsA"/>
    <property type="match status" value="1"/>
</dbReference>
<evidence type="ECO:0000256" key="9">
    <source>
        <dbReference type="ARBA" id="ARBA00022989"/>
    </source>
</evidence>
<reference evidence="18 19" key="1">
    <citation type="submission" date="2019-05" db="EMBL/GenBank/DDBJ databases">
        <authorList>
            <consortium name="Science for Life Laboratories"/>
        </authorList>
    </citation>
    <scope>NUCLEOTIDE SEQUENCE [LARGE SCALE GENOMIC DNA]</scope>
    <source>
        <strain evidence="18">Soil9</strain>
    </source>
</reference>
<dbReference type="PROSITE" id="PS00379">
    <property type="entry name" value="CDP_ALCOHOL_P_TRANSF"/>
    <property type="match status" value="1"/>
</dbReference>
<gene>
    <name evidence="18" type="ORF">SOIL9_64080</name>
</gene>
<dbReference type="GO" id="GO:0046474">
    <property type="term" value="P:glycerophospholipid biosynthetic process"/>
    <property type="evidence" value="ECO:0007669"/>
    <property type="project" value="TreeGrafter"/>
</dbReference>
<dbReference type="PANTHER" id="PTHR14269">
    <property type="entry name" value="CDP-DIACYLGLYCEROL--GLYCEROL-3-PHOSPHATE 3-PHOSPHATIDYLTRANSFERASE-RELATED"/>
    <property type="match status" value="1"/>
</dbReference>
<proteinExistence type="inferred from homology"/>
<evidence type="ECO:0000256" key="16">
    <source>
        <dbReference type="RuleBase" id="RU003750"/>
    </source>
</evidence>
<keyword evidence="11 17" id="KW-0472">Membrane</keyword>
<dbReference type="InterPro" id="IPR043130">
    <property type="entry name" value="CDP-OH_PTrfase_TM_dom"/>
</dbReference>
<evidence type="ECO:0000256" key="3">
    <source>
        <dbReference type="ARBA" id="ARBA00010441"/>
    </source>
</evidence>
<comment type="catalytic activity">
    <reaction evidence="14">
        <text>a CDP-1,2-diacyl-sn-glycerol + sn-glycerol 3-phosphate = a 1,2-diacyl-sn-glycero-3-phospho-(1'-sn-glycero-3'-phosphate) + CMP + H(+)</text>
        <dbReference type="Rhea" id="RHEA:12593"/>
        <dbReference type="ChEBI" id="CHEBI:15378"/>
        <dbReference type="ChEBI" id="CHEBI:57597"/>
        <dbReference type="ChEBI" id="CHEBI:58332"/>
        <dbReference type="ChEBI" id="CHEBI:60110"/>
        <dbReference type="ChEBI" id="CHEBI:60377"/>
        <dbReference type="EC" id="2.7.8.5"/>
    </reaction>
</comment>
<dbReference type="EMBL" id="LR593886">
    <property type="protein sequence ID" value="VTR91306.1"/>
    <property type="molecule type" value="Genomic_DNA"/>
</dbReference>
<name>A0A6P2CSG9_9BACT</name>
<evidence type="ECO:0000313" key="18">
    <source>
        <dbReference type="EMBL" id="VTR91306.1"/>
    </source>
</evidence>
<keyword evidence="6" id="KW-0444">Lipid biosynthesis</keyword>
<evidence type="ECO:0000256" key="12">
    <source>
        <dbReference type="ARBA" id="ARBA00023209"/>
    </source>
</evidence>
<keyword evidence="8 17" id="KW-0812">Transmembrane</keyword>
<dbReference type="AlphaFoldDB" id="A0A6P2CSG9"/>
<evidence type="ECO:0000256" key="4">
    <source>
        <dbReference type="ARBA" id="ARBA00013170"/>
    </source>
</evidence>
<comment type="similarity">
    <text evidence="3 16">Belongs to the CDP-alcohol phosphatidyltransferase class-I family.</text>
</comment>
<dbReference type="GO" id="GO:0016020">
    <property type="term" value="C:membrane"/>
    <property type="evidence" value="ECO:0007669"/>
    <property type="project" value="UniProtKB-SubCell"/>
</dbReference>
<evidence type="ECO:0000256" key="17">
    <source>
        <dbReference type="SAM" id="Phobius"/>
    </source>
</evidence>
<sequence>MSAPAAPEPLLNVPNLLSFARIPLAVGLFVCIVQGAWLAGLVIFFVATATDWLDGWWARKYGPLTLVGRNLDPLADKVLVCGTFIYLIPVTSAGIDPWMVTVVVCRELLVTGIRGMVEATGKKFGADWFGKLKMALQCAVLIGVLLIRWLDTLSGTSDALAVLNPVQLVLLWAMLVATIGSGAQYVVKAAKLLS</sequence>
<dbReference type="Pfam" id="PF01066">
    <property type="entry name" value="CDP-OH_P_transf"/>
    <property type="match status" value="1"/>
</dbReference>
<evidence type="ECO:0000256" key="11">
    <source>
        <dbReference type="ARBA" id="ARBA00023136"/>
    </source>
</evidence>
<comment type="pathway">
    <text evidence="2">Phospholipid metabolism; phosphatidylglycerol biosynthesis; phosphatidylglycerol from CDP-diacylglycerol: step 1/2.</text>
</comment>
<keyword evidence="13" id="KW-1208">Phospholipid metabolism</keyword>
<keyword evidence="9 17" id="KW-1133">Transmembrane helix</keyword>
<dbReference type="KEGG" id="gms:SOIL9_64080"/>
<keyword evidence="19" id="KW-1185">Reference proteome</keyword>
<evidence type="ECO:0000256" key="2">
    <source>
        <dbReference type="ARBA" id="ARBA00005042"/>
    </source>
</evidence>
<evidence type="ECO:0000256" key="14">
    <source>
        <dbReference type="ARBA" id="ARBA00048586"/>
    </source>
</evidence>
<evidence type="ECO:0000256" key="13">
    <source>
        <dbReference type="ARBA" id="ARBA00023264"/>
    </source>
</evidence>
<keyword evidence="7 16" id="KW-0808">Transferase</keyword>
<dbReference type="PANTHER" id="PTHR14269:SF62">
    <property type="entry name" value="CDP-DIACYLGLYCEROL--GLYCEROL-3-PHOSPHATE 3-PHOSPHATIDYLTRANSFERASE 1, CHLOROPLASTIC"/>
    <property type="match status" value="1"/>
</dbReference>
<evidence type="ECO:0000256" key="10">
    <source>
        <dbReference type="ARBA" id="ARBA00023098"/>
    </source>
</evidence>
<dbReference type="GO" id="GO:0008444">
    <property type="term" value="F:CDP-diacylglycerol-glycerol-3-phosphate 3-phosphatidyltransferase activity"/>
    <property type="evidence" value="ECO:0007669"/>
    <property type="project" value="UniProtKB-UniRule"/>
</dbReference>
<organism evidence="18 19">
    <name type="scientific">Gemmata massiliana</name>
    <dbReference type="NCBI Taxonomy" id="1210884"/>
    <lineage>
        <taxon>Bacteria</taxon>
        <taxon>Pseudomonadati</taxon>
        <taxon>Planctomycetota</taxon>
        <taxon>Planctomycetia</taxon>
        <taxon>Gemmatales</taxon>
        <taxon>Gemmataceae</taxon>
        <taxon>Gemmata</taxon>
    </lineage>
</organism>
<evidence type="ECO:0000313" key="19">
    <source>
        <dbReference type="Proteomes" id="UP000464178"/>
    </source>
</evidence>
<feature type="transmembrane region" description="Helical" evidence="17">
    <location>
        <begin position="20"/>
        <end position="53"/>
    </location>
</feature>
<evidence type="ECO:0000256" key="5">
    <source>
        <dbReference type="ARBA" id="ARBA00014944"/>
    </source>
</evidence>
<dbReference type="EC" id="2.7.8.5" evidence="4 15"/>
<evidence type="ECO:0000256" key="1">
    <source>
        <dbReference type="ARBA" id="ARBA00004141"/>
    </source>
</evidence>
<dbReference type="PIRSF" id="PIRSF000847">
    <property type="entry name" value="Phos_ph_gly_syn"/>
    <property type="match status" value="1"/>
</dbReference>
<evidence type="ECO:0000256" key="8">
    <source>
        <dbReference type="ARBA" id="ARBA00022692"/>
    </source>
</evidence>
<keyword evidence="10" id="KW-0443">Lipid metabolism</keyword>
<accession>A0A6P2CSG9</accession>
<dbReference type="Proteomes" id="UP000464178">
    <property type="component" value="Chromosome"/>
</dbReference>